<evidence type="ECO:0000256" key="4">
    <source>
        <dbReference type="ARBA" id="ARBA00022989"/>
    </source>
</evidence>
<dbReference type="EMBL" id="JBBBNY010000007">
    <property type="protein sequence ID" value="MEI7037220.1"/>
    <property type="molecule type" value="Genomic_DNA"/>
</dbReference>
<evidence type="ECO:0000256" key="5">
    <source>
        <dbReference type="ARBA" id="ARBA00023136"/>
    </source>
</evidence>
<dbReference type="Pfam" id="PF03706">
    <property type="entry name" value="LPG_synthase_TM"/>
    <property type="match status" value="1"/>
</dbReference>
<keyword evidence="2" id="KW-1003">Cell membrane</keyword>
<evidence type="ECO:0000256" key="2">
    <source>
        <dbReference type="ARBA" id="ARBA00022475"/>
    </source>
</evidence>
<proteinExistence type="predicted"/>
<dbReference type="PANTHER" id="PTHR39087">
    <property type="entry name" value="UPF0104 MEMBRANE PROTEIN MJ1595"/>
    <property type="match status" value="1"/>
</dbReference>
<dbReference type="InterPro" id="IPR022791">
    <property type="entry name" value="L-PG_synthase/AglD"/>
</dbReference>
<name>A0ABU8JD35_9GAMM</name>
<feature type="transmembrane region" description="Helical" evidence="6">
    <location>
        <begin position="255"/>
        <end position="275"/>
    </location>
</feature>
<feature type="transmembrane region" description="Helical" evidence="6">
    <location>
        <begin position="47"/>
        <end position="69"/>
    </location>
</feature>
<protein>
    <submittedName>
        <fullName evidence="7">Lysylphosphatidylglycerol synthase transmembrane domain-containing protein</fullName>
    </submittedName>
</protein>
<organism evidence="7 8">
    <name type="scientific">Fulvimonas yonginensis</name>
    <dbReference type="NCBI Taxonomy" id="1495200"/>
    <lineage>
        <taxon>Bacteria</taxon>
        <taxon>Pseudomonadati</taxon>
        <taxon>Pseudomonadota</taxon>
        <taxon>Gammaproteobacteria</taxon>
        <taxon>Lysobacterales</taxon>
        <taxon>Rhodanobacteraceae</taxon>
        <taxon>Fulvimonas</taxon>
    </lineage>
</organism>
<feature type="transmembrane region" description="Helical" evidence="6">
    <location>
        <begin position="159"/>
        <end position="184"/>
    </location>
</feature>
<feature type="transmembrane region" description="Helical" evidence="6">
    <location>
        <begin position="222"/>
        <end position="243"/>
    </location>
</feature>
<dbReference type="PANTHER" id="PTHR39087:SF2">
    <property type="entry name" value="UPF0104 MEMBRANE PROTEIN MJ1595"/>
    <property type="match status" value="1"/>
</dbReference>
<reference evidence="7 8" key="1">
    <citation type="journal article" date="2014" name="Int. J. Syst. Evol. Microbiol.">
        <title>Fulvimonas yonginensis sp. nov., isolated from greenhouse soil, and emended description of the genus Fulvimonas.</title>
        <authorList>
            <person name="Ahn J.H."/>
            <person name="Kim S.J."/>
            <person name="Weon H.Y."/>
            <person name="Hong S.B."/>
            <person name="Seok S.J."/>
            <person name="Kwon S.W."/>
        </authorList>
    </citation>
    <scope>NUCLEOTIDE SEQUENCE [LARGE SCALE GENOMIC DNA]</scope>
    <source>
        <strain evidence="7 8">KACC 16952</strain>
    </source>
</reference>
<comment type="subcellular location">
    <subcellularLocation>
        <location evidence="1">Cell membrane</location>
        <topology evidence="1">Multi-pass membrane protein</topology>
    </subcellularLocation>
</comment>
<keyword evidence="3 6" id="KW-0812">Transmembrane</keyword>
<evidence type="ECO:0000256" key="6">
    <source>
        <dbReference type="SAM" id="Phobius"/>
    </source>
</evidence>
<dbReference type="Proteomes" id="UP001381174">
    <property type="component" value="Unassembled WGS sequence"/>
</dbReference>
<evidence type="ECO:0000313" key="8">
    <source>
        <dbReference type="Proteomes" id="UP001381174"/>
    </source>
</evidence>
<sequence length="324" mass="34207">MQSSPRRTQAWQGASWLLGLISLAALAGVVARRGDIERFARLLHALAPGWLVLGLVLQAGTYACVALAWDLGLRQNGIHRPVRELLALALGKLFVDQSVPVGGVGGTAFVVATLHRHGVPHGACLGTLVLNLLGQYLAYLVAAGGVTGSLWLAHQAHAWMLGITGAFVLVCVAAPLVMVLVLRLGRRLPRSLLRLPGMAPLARTLADVPAGMLRKRRLPAIAALNLALIALDAATLWAMLHALGLPAPFRHALPGYLLALMVTTVAPIPMGLGAFEATGVAALTSQGVPIEGALAATLLLRGYTTWLPMLPGWLVAHRALRRMR</sequence>
<dbReference type="RefSeq" id="WP_336807851.1">
    <property type="nucleotide sequence ID" value="NZ_JBBBNY010000007.1"/>
</dbReference>
<evidence type="ECO:0000313" key="7">
    <source>
        <dbReference type="EMBL" id="MEI7037220.1"/>
    </source>
</evidence>
<comment type="caution">
    <text evidence="7">The sequence shown here is derived from an EMBL/GenBank/DDBJ whole genome shotgun (WGS) entry which is preliminary data.</text>
</comment>
<evidence type="ECO:0000256" key="3">
    <source>
        <dbReference type="ARBA" id="ARBA00022692"/>
    </source>
</evidence>
<keyword evidence="8" id="KW-1185">Reference proteome</keyword>
<accession>A0ABU8JD35</accession>
<gene>
    <name evidence="7" type="ORF">WAT24_10670</name>
</gene>
<keyword evidence="5 6" id="KW-0472">Membrane</keyword>
<evidence type="ECO:0000256" key="1">
    <source>
        <dbReference type="ARBA" id="ARBA00004651"/>
    </source>
</evidence>
<keyword evidence="4 6" id="KW-1133">Transmembrane helix</keyword>